<evidence type="ECO:0000256" key="3">
    <source>
        <dbReference type="PIRSR" id="PIRSR000097-1"/>
    </source>
</evidence>
<reference evidence="7 8" key="1">
    <citation type="submission" date="2017-03" db="EMBL/GenBank/DDBJ databases">
        <title>Widespread Adenine N6-methylation of Active Genes in Fungi.</title>
        <authorList>
            <consortium name="DOE Joint Genome Institute"/>
            <person name="Mondo S.J."/>
            <person name="Dannebaum R.O."/>
            <person name="Kuo R.C."/>
            <person name="Louie K.B."/>
            <person name="Bewick A.J."/>
            <person name="Labutti K."/>
            <person name="Haridas S."/>
            <person name="Kuo A."/>
            <person name="Salamov A."/>
            <person name="Ahrendt S.R."/>
            <person name="Lau R."/>
            <person name="Bowen B.P."/>
            <person name="Lipzen A."/>
            <person name="Sullivan W."/>
            <person name="Andreopoulos W.B."/>
            <person name="Clum A."/>
            <person name="Lindquist E."/>
            <person name="Daum C."/>
            <person name="Northen T.R."/>
            <person name="Ramamoorthy G."/>
            <person name="Schmitz R.J."/>
            <person name="Gryganskyi A."/>
            <person name="Culley D."/>
            <person name="Magnuson J."/>
            <person name="James T.Y."/>
            <person name="O'Malley M.A."/>
            <person name="Stajich J.E."/>
            <person name="Spatafora J.W."/>
            <person name="Visel A."/>
            <person name="Grigoriev I.V."/>
        </authorList>
    </citation>
    <scope>NUCLEOTIDE SEQUENCE [LARGE SCALE GENOMIC DNA]</scope>
    <source>
        <strain evidence="7 8">NRRL Y-17943</strain>
    </source>
</reference>
<evidence type="ECO:0000256" key="5">
    <source>
        <dbReference type="PIRSR" id="PIRSR000097-3"/>
    </source>
</evidence>
<feature type="site" description="Lowers pKa of active site Tyr" evidence="5">
    <location>
        <position position="82"/>
    </location>
</feature>
<proteinExistence type="inferred from homology"/>
<evidence type="ECO:0000313" key="7">
    <source>
        <dbReference type="EMBL" id="ORX37750.1"/>
    </source>
</evidence>
<keyword evidence="8" id="KW-1185">Reference proteome</keyword>
<dbReference type="CDD" id="cd19071">
    <property type="entry name" value="AKR_AKR1-5-like"/>
    <property type="match status" value="1"/>
</dbReference>
<dbReference type="Pfam" id="PF00248">
    <property type="entry name" value="Aldo_ket_red"/>
    <property type="match status" value="1"/>
</dbReference>
<dbReference type="InterPro" id="IPR023210">
    <property type="entry name" value="NADP_OxRdtase_dom"/>
</dbReference>
<accession>A0A1Y1UI68</accession>
<protein>
    <submittedName>
        <fullName evidence="7">NADP-dependent oxidoreductase domain-containing protein</fullName>
    </submittedName>
</protein>
<dbReference type="InterPro" id="IPR036812">
    <property type="entry name" value="NAD(P)_OxRdtase_dom_sf"/>
</dbReference>
<feature type="active site" description="Proton donor" evidence="3">
    <location>
        <position position="57"/>
    </location>
</feature>
<dbReference type="FunFam" id="3.20.20.100:FF:000015">
    <property type="entry name" value="Oxidoreductase, aldo/keto reductase family"/>
    <property type="match status" value="1"/>
</dbReference>
<evidence type="ECO:0000313" key="8">
    <source>
        <dbReference type="Proteomes" id="UP000193218"/>
    </source>
</evidence>
<organism evidence="7 8">
    <name type="scientific">Kockovaella imperatae</name>
    <dbReference type="NCBI Taxonomy" id="4999"/>
    <lineage>
        <taxon>Eukaryota</taxon>
        <taxon>Fungi</taxon>
        <taxon>Dikarya</taxon>
        <taxon>Basidiomycota</taxon>
        <taxon>Agaricomycotina</taxon>
        <taxon>Tremellomycetes</taxon>
        <taxon>Tremellales</taxon>
        <taxon>Cuniculitremaceae</taxon>
        <taxon>Kockovaella</taxon>
    </lineage>
</organism>
<dbReference type="InParanoid" id="A0A1Y1UI68"/>
<dbReference type="STRING" id="4999.A0A1Y1UI68"/>
<comment type="similarity">
    <text evidence="1">Belongs to the aldo/keto reductase family.</text>
</comment>
<evidence type="ECO:0000259" key="6">
    <source>
        <dbReference type="Pfam" id="PF00248"/>
    </source>
</evidence>
<dbReference type="OrthoDB" id="416253at2759"/>
<feature type="binding site" evidence="4">
    <location>
        <position position="119"/>
    </location>
    <ligand>
        <name>substrate</name>
    </ligand>
</feature>
<sequence length="285" mass="31620">MSDATDLNMASRLTLNSGQSIPRLGLGVYKAAGAEATSAVVSALKEGYRHVDTAQWYENEEDVGQGVRDSGVKRKQVWLTSKYFPEDQVKSTSDVLAALRTSLPKLDHEDGHIDLMLIHSAAGGQEGRENIWRAFAQAQKEGWIQAIGVSNFNISHLERLPGPIPALNQIELHPWCQQRPIVEYCQRHGIAIEAYSPLARAEKDKWEDPVLVKICEKHSKNPGQVLIRWSLQRGFVVIPKSSNPRRIRDNGDVFDFCLDKGDMDALNGLDRGSGGAVTWNPVDQA</sequence>
<feature type="domain" description="NADP-dependent oxidoreductase" evidence="6">
    <location>
        <begin position="34"/>
        <end position="269"/>
    </location>
</feature>
<dbReference type="PRINTS" id="PR00069">
    <property type="entry name" value="ALDKETRDTASE"/>
</dbReference>
<dbReference type="PROSITE" id="PS00062">
    <property type="entry name" value="ALDOKETO_REDUCTASE_2"/>
    <property type="match status" value="1"/>
</dbReference>
<dbReference type="PROSITE" id="PS00798">
    <property type="entry name" value="ALDOKETO_REDUCTASE_1"/>
    <property type="match status" value="1"/>
</dbReference>
<keyword evidence="2" id="KW-0560">Oxidoreductase</keyword>
<dbReference type="SUPFAM" id="SSF51430">
    <property type="entry name" value="NAD(P)-linked oxidoreductase"/>
    <property type="match status" value="1"/>
</dbReference>
<dbReference type="InterPro" id="IPR018170">
    <property type="entry name" value="Aldo/ket_reductase_CS"/>
</dbReference>
<gene>
    <name evidence="7" type="ORF">BD324DRAFT_623175</name>
</gene>
<dbReference type="GO" id="GO:0016491">
    <property type="term" value="F:oxidoreductase activity"/>
    <property type="evidence" value="ECO:0007669"/>
    <property type="project" value="UniProtKB-KW"/>
</dbReference>
<dbReference type="PIRSF" id="PIRSF000097">
    <property type="entry name" value="AKR"/>
    <property type="match status" value="1"/>
</dbReference>
<dbReference type="GeneID" id="33557362"/>
<dbReference type="InterPro" id="IPR020471">
    <property type="entry name" value="AKR"/>
</dbReference>
<dbReference type="Proteomes" id="UP000193218">
    <property type="component" value="Unassembled WGS sequence"/>
</dbReference>
<dbReference type="PANTHER" id="PTHR43827:SF13">
    <property type="entry name" value="ALDO_KETO REDUCTASE FAMILY PROTEIN"/>
    <property type="match status" value="1"/>
</dbReference>
<dbReference type="AlphaFoldDB" id="A0A1Y1UI68"/>
<dbReference type="RefSeq" id="XP_021871737.1">
    <property type="nucleotide sequence ID" value="XM_022015553.1"/>
</dbReference>
<evidence type="ECO:0000256" key="4">
    <source>
        <dbReference type="PIRSR" id="PIRSR000097-2"/>
    </source>
</evidence>
<dbReference type="PANTHER" id="PTHR43827">
    <property type="entry name" value="2,5-DIKETO-D-GLUCONIC ACID REDUCTASE"/>
    <property type="match status" value="1"/>
</dbReference>
<evidence type="ECO:0000256" key="1">
    <source>
        <dbReference type="ARBA" id="ARBA00007905"/>
    </source>
</evidence>
<comment type="caution">
    <text evidence="7">The sequence shown here is derived from an EMBL/GenBank/DDBJ whole genome shotgun (WGS) entry which is preliminary data.</text>
</comment>
<name>A0A1Y1UI68_9TREE</name>
<dbReference type="Gene3D" id="3.20.20.100">
    <property type="entry name" value="NADP-dependent oxidoreductase domain"/>
    <property type="match status" value="1"/>
</dbReference>
<evidence type="ECO:0000256" key="2">
    <source>
        <dbReference type="ARBA" id="ARBA00023002"/>
    </source>
</evidence>
<dbReference type="EMBL" id="NBSH01000005">
    <property type="protein sequence ID" value="ORX37750.1"/>
    <property type="molecule type" value="Genomic_DNA"/>
</dbReference>